<evidence type="ECO:0000313" key="2">
    <source>
        <dbReference type="EMBL" id="MDG5753822.1"/>
    </source>
</evidence>
<comment type="caution">
    <text evidence="2">The sequence shown here is derived from an EMBL/GenBank/DDBJ whole genome shotgun (WGS) entry which is preliminary data.</text>
</comment>
<sequence length="264" mass="29598">MKKWLISAVVYLGLVMGGYAIYSSVIDESETASHTESHEKKETHEHGAAVHTESEVNVTANYKEKNIEITLQDKTGKPVEELEVNHEKILHLIVVDEHLDKYYHLHPTDLGKGVFSVQQELPTGTYKAFVDIKPKKLSYEVAPIAFTVGEPKEAHAHGLQADTTLTKEVDGKQLTMKLSATKAKEPVTLQFDLDESTLEPYLGAMGHVVILDDKAQQYLHVHPTDHDKPVFSTTFAQPGIYKIWAEFKQNGVVRVFPFVVDIQP</sequence>
<feature type="region of interest" description="Disordered" evidence="1">
    <location>
        <begin position="32"/>
        <end position="55"/>
    </location>
</feature>
<proteinExistence type="predicted"/>
<dbReference type="EMBL" id="JARULN010000004">
    <property type="protein sequence ID" value="MDG5753822.1"/>
    <property type="molecule type" value="Genomic_DNA"/>
</dbReference>
<protein>
    <recommendedName>
        <fullName evidence="4">Secreted protein</fullName>
    </recommendedName>
</protein>
<feature type="compositionally biased region" description="Basic and acidic residues" evidence="1">
    <location>
        <begin position="32"/>
        <end position="54"/>
    </location>
</feature>
<dbReference type="Proteomes" id="UP001218246">
    <property type="component" value="Unassembled WGS sequence"/>
</dbReference>
<keyword evidence="3" id="KW-1185">Reference proteome</keyword>
<evidence type="ECO:0008006" key="4">
    <source>
        <dbReference type="Google" id="ProtNLM"/>
    </source>
</evidence>
<organism evidence="2 3">
    <name type="scientific">Ectobacillus antri</name>
    <dbReference type="NCBI Taxonomy" id="2486280"/>
    <lineage>
        <taxon>Bacteria</taxon>
        <taxon>Bacillati</taxon>
        <taxon>Bacillota</taxon>
        <taxon>Bacilli</taxon>
        <taxon>Bacillales</taxon>
        <taxon>Bacillaceae</taxon>
        <taxon>Ectobacillus</taxon>
    </lineage>
</organism>
<gene>
    <name evidence="2" type="ORF">P6P90_07530</name>
</gene>
<name>A0ABT6H5B7_9BACI</name>
<dbReference type="RefSeq" id="WP_278018332.1">
    <property type="nucleotide sequence ID" value="NZ_JARRRY010000009.1"/>
</dbReference>
<evidence type="ECO:0000313" key="3">
    <source>
        <dbReference type="Proteomes" id="UP001218246"/>
    </source>
</evidence>
<evidence type="ECO:0000256" key="1">
    <source>
        <dbReference type="SAM" id="MobiDB-lite"/>
    </source>
</evidence>
<reference evidence="2 3" key="1">
    <citation type="submission" date="2023-04" db="EMBL/GenBank/DDBJ databases">
        <title>Ectobacillus antri isolated from activated sludge.</title>
        <authorList>
            <person name="Yan P."/>
            <person name="Liu X."/>
        </authorList>
    </citation>
    <scope>NUCLEOTIDE SEQUENCE [LARGE SCALE GENOMIC DNA]</scope>
    <source>
        <strain evidence="2 3">C18H</strain>
    </source>
</reference>
<accession>A0ABT6H5B7</accession>